<feature type="chain" id="PRO_5012957959" description="Blastomyces yeast-phase-specific protein" evidence="1">
    <location>
        <begin position="21"/>
        <end position="160"/>
    </location>
</feature>
<keyword evidence="1" id="KW-0732">Signal</keyword>
<sequence>MHFTTISLASLMAMTPLVNALGSAIVHNKCDFPAYLWSVGSSASDAHLLVANDGGYSELYRTDDTSGGIALKITLEEDGLTTGKPQTVFSYALGNEGKIFYDLSDVFGDPFSGHALSVVPEDESCKSINWGGGISTSYVSNTESCSQDASVTLTLCDDSE</sequence>
<name>A0A1V6TE62_9EURO</name>
<accession>A0A1V6TE62</accession>
<dbReference type="PANTHER" id="PTHR36195:SF4">
    <property type="entry name" value="DOMAIN PROTEIN, PUTATIVE (AFU_ORTHOLOGUE AFUA_5G01990)-RELATED"/>
    <property type="match status" value="1"/>
</dbReference>
<dbReference type="AlphaFoldDB" id="A0A1V6TE62"/>
<dbReference type="STRING" id="303698.A0A1V6TE62"/>
<evidence type="ECO:0000256" key="1">
    <source>
        <dbReference type="SAM" id="SignalP"/>
    </source>
</evidence>
<dbReference type="PANTHER" id="PTHR36195">
    <property type="entry name" value="DOMAIN PROTEIN, PUTATIVE (AFU_ORTHOLOGUE AFUA_5G01990)-RELATED-RELATED"/>
    <property type="match status" value="1"/>
</dbReference>
<dbReference type="Proteomes" id="UP000191285">
    <property type="component" value="Unassembled WGS sequence"/>
</dbReference>
<dbReference type="Pfam" id="PF04681">
    <property type="entry name" value="Bys1"/>
    <property type="match status" value="1"/>
</dbReference>
<keyword evidence="3" id="KW-1185">Reference proteome</keyword>
<dbReference type="InterPro" id="IPR006771">
    <property type="entry name" value="CetA-like"/>
</dbReference>
<gene>
    <name evidence="2" type="ORF">PENSTE_c008G02565</name>
</gene>
<organism evidence="2 3">
    <name type="scientific">Penicillium steckii</name>
    <dbReference type="NCBI Taxonomy" id="303698"/>
    <lineage>
        <taxon>Eukaryota</taxon>
        <taxon>Fungi</taxon>
        <taxon>Dikarya</taxon>
        <taxon>Ascomycota</taxon>
        <taxon>Pezizomycotina</taxon>
        <taxon>Eurotiomycetes</taxon>
        <taxon>Eurotiomycetidae</taxon>
        <taxon>Eurotiales</taxon>
        <taxon>Aspergillaceae</taxon>
        <taxon>Penicillium</taxon>
    </lineage>
</organism>
<evidence type="ECO:0000313" key="3">
    <source>
        <dbReference type="Proteomes" id="UP000191285"/>
    </source>
</evidence>
<reference evidence="3" key="1">
    <citation type="journal article" date="2017" name="Nat. Microbiol.">
        <title>Global analysis of biosynthetic gene clusters reveals vast potential of secondary metabolite production in Penicillium species.</title>
        <authorList>
            <person name="Nielsen J.C."/>
            <person name="Grijseels S."/>
            <person name="Prigent S."/>
            <person name="Ji B."/>
            <person name="Dainat J."/>
            <person name="Nielsen K.F."/>
            <person name="Frisvad J.C."/>
            <person name="Workman M."/>
            <person name="Nielsen J."/>
        </authorList>
    </citation>
    <scope>NUCLEOTIDE SEQUENCE [LARGE SCALE GENOMIC DNA]</scope>
    <source>
        <strain evidence="3">IBT 24891</strain>
    </source>
</reference>
<protein>
    <recommendedName>
        <fullName evidence="4">Blastomyces yeast-phase-specific protein</fullName>
    </recommendedName>
</protein>
<dbReference type="EMBL" id="MLKD01000008">
    <property type="protein sequence ID" value="OQE23883.1"/>
    <property type="molecule type" value="Genomic_DNA"/>
</dbReference>
<comment type="caution">
    <text evidence="2">The sequence shown here is derived from an EMBL/GenBank/DDBJ whole genome shotgun (WGS) entry which is preliminary data.</text>
</comment>
<evidence type="ECO:0008006" key="4">
    <source>
        <dbReference type="Google" id="ProtNLM"/>
    </source>
</evidence>
<evidence type="ECO:0000313" key="2">
    <source>
        <dbReference type="EMBL" id="OQE23883.1"/>
    </source>
</evidence>
<dbReference type="OrthoDB" id="3682664at2759"/>
<proteinExistence type="predicted"/>
<feature type="signal peptide" evidence="1">
    <location>
        <begin position="1"/>
        <end position="20"/>
    </location>
</feature>